<dbReference type="SUPFAM" id="SSF47175">
    <property type="entry name" value="Cytochromes"/>
    <property type="match status" value="1"/>
</dbReference>
<reference evidence="1 2" key="1">
    <citation type="journal article" date="2016" name="Front. Microbiol.">
        <title>Single-Cell (Meta-)Genomics of a Dimorphic Candidatus Thiomargarita nelsonii Reveals Genomic Plasticity.</title>
        <authorList>
            <person name="Flood B.E."/>
            <person name="Fliss P."/>
            <person name="Jones D.S."/>
            <person name="Dick G.J."/>
            <person name="Jain S."/>
            <person name="Kaster A.K."/>
            <person name="Winkel M."/>
            <person name="Mussmann M."/>
            <person name="Bailey J."/>
        </authorList>
    </citation>
    <scope>NUCLEOTIDE SEQUENCE [LARGE SCALE GENOMIC DNA]</scope>
    <source>
        <strain evidence="1">Hydrate Ridge</strain>
    </source>
</reference>
<dbReference type="EMBL" id="JSZA02000040">
    <property type="protein sequence ID" value="KHD09137.1"/>
    <property type="molecule type" value="Genomic_DNA"/>
</dbReference>
<dbReference type="InterPro" id="IPR010980">
    <property type="entry name" value="Cyt_c/b562"/>
</dbReference>
<evidence type="ECO:0000313" key="2">
    <source>
        <dbReference type="Proteomes" id="UP000030428"/>
    </source>
</evidence>
<dbReference type="GO" id="GO:0009055">
    <property type="term" value="F:electron transfer activity"/>
    <property type="evidence" value="ECO:0007669"/>
    <property type="project" value="InterPro"/>
</dbReference>
<organism evidence="1 2">
    <name type="scientific">Candidatus Thiomargarita nelsonii</name>
    <dbReference type="NCBI Taxonomy" id="1003181"/>
    <lineage>
        <taxon>Bacteria</taxon>
        <taxon>Pseudomonadati</taxon>
        <taxon>Pseudomonadota</taxon>
        <taxon>Gammaproteobacteria</taxon>
        <taxon>Thiotrichales</taxon>
        <taxon>Thiotrichaceae</taxon>
        <taxon>Thiomargarita</taxon>
    </lineage>
</organism>
<dbReference type="AlphaFoldDB" id="A0A0A6PFP5"/>
<evidence type="ECO:0008006" key="3">
    <source>
        <dbReference type="Google" id="ProtNLM"/>
    </source>
</evidence>
<evidence type="ECO:0000313" key="1">
    <source>
        <dbReference type="EMBL" id="KHD09137.1"/>
    </source>
</evidence>
<dbReference type="GO" id="GO:0005506">
    <property type="term" value="F:iron ion binding"/>
    <property type="evidence" value="ECO:0007669"/>
    <property type="project" value="InterPro"/>
</dbReference>
<dbReference type="GO" id="GO:0020037">
    <property type="term" value="F:heme binding"/>
    <property type="evidence" value="ECO:0007669"/>
    <property type="project" value="InterPro"/>
</dbReference>
<accession>A0A0A6PFP5</accession>
<sequence>MKIKKLLCGTIIIILTVAVTALVLRFIVLGQTLPASQADKRTAIIVTEAERTFMLANMRAMLVGTQQILQASLNQDMPAVIAAAELLGMKKTHHTSSGLTGKLPLGFKKLALSTHRAFDQIALDGKDLGDKEHSLEQLNEILARCVACHAAYRLIKQKP</sequence>
<protein>
    <recommendedName>
        <fullName evidence="3">Cytochrome C</fullName>
    </recommendedName>
</protein>
<keyword evidence="2" id="KW-1185">Reference proteome</keyword>
<gene>
    <name evidence="1" type="ORF">PN36_12710</name>
</gene>
<proteinExistence type="predicted"/>
<dbReference type="Proteomes" id="UP000030428">
    <property type="component" value="Unassembled WGS sequence"/>
</dbReference>
<dbReference type="GO" id="GO:0022900">
    <property type="term" value="P:electron transport chain"/>
    <property type="evidence" value="ECO:0007669"/>
    <property type="project" value="InterPro"/>
</dbReference>
<comment type="caution">
    <text evidence="1">The sequence shown here is derived from an EMBL/GenBank/DDBJ whole genome shotgun (WGS) entry which is preliminary data.</text>
</comment>
<name>A0A0A6PFP5_9GAMM</name>